<dbReference type="EMBL" id="CM018048">
    <property type="protein sequence ID" value="KAA8521034.1"/>
    <property type="molecule type" value="Genomic_DNA"/>
</dbReference>
<accession>A0A5J4ZT65</accession>
<feature type="transmembrane region" description="Helical" evidence="1">
    <location>
        <begin position="83"/>
        <end position="109"/>
    </location>
</feature>
<evidence type="ECO:0000313" key="3">
    <source>
        <dbReference type="Proteomes" id="UP000325577"/>
    </source>
</evidence>
<keyword evidence="3" id="KW-1185">Reference proteome</keyword>
<keyword evidence="1" id="KW-0812">Transmembrane</keyword>
<feature type="transmembrane region" description="Helical" evidence="1">
    <location>
        <begin position="115"/>
        <end position="137"/>
    </location>
</feature>
<reference evidence="2 3" key="1">
    <citation type="submission" date="2019-09" db="EMBL/GenBank/DDBJ databases">
        <title>A chromosome-level genome assembly of the Chinese tupelo Nyssa sinensis.</title>
        <authorList>
            <person name="Yang X."/>
            <person name="Kang M."/>
            <person name="Yang Y."/>
            <person name="Xiong H."/>
            <person name="Wang M."/>
            <person name="Zhang Z."/>
            <person name="Wang Z."/>
            <person name="Wu H."/>
            <person name="Ma T."/>
            <person name="Liu J."/>
            <person name="Xi Z."/>
        </authorList>
    </citation>
    <scope>NUCLEOTIDE SEQUENCE [LARGE SCALE GENOMIC DNA]</scope>
    <source>
        <strain evidence="2">J267</strain>
        <tissue evidence="2">Leaf</tissue>
    </source>
</reference>
<evidence type="ECO:0000313" key="2">
    <source>
        <dbReference type="EMBL" id="KAA8521034.1"/>
    </source>
</evidence>
<proteinExistence type="predicted"/>
<sequence length="186" mass="20601">MLCGVAAGSVCMCFICQYITSRDQHCTVYGSTSLFVTWSPWYLSCTVGAAATKQWNFMALGGFKDYNMLLAPIGRSNLSISVYGIEIIIINWESCMFIIVPGIIVQLAIVDFRGIVYPEVALGIIVQLAIVDFRGIVYLEVALGTRIIAVGELKLRRILFSVLVASFIVEDMYYRWSTSCSSSCPM</sequence>
<evidence type="ECO:0000256" key="1">
    <source>
        <dbReference type="SAM" id="Phobius"/>
    </source>
</evidence>
<dbReference type="AlphaFoldDB" id="A0A5J4ZT65"/>
<name>A0A5J4ZT65_9ASTE</name>
<protein>
    <submittedName>
        <fullName evidence="2">Uncharacterized protein</fullName>
    </submittedName>
</protein>
<dbReference type="Proteomes" id="UP000325577">
    <property type="component" value="Linkage Group LG5"/>
</dbReference>
<organism evidence="2 3">
    <name type="scientific">Nyssa sinensis</name>
    <dbReference type="NCBI Taxonomy" id="561372"/>
    <lineage>
        <taxon>Eukaryota</taxon>
        <taxon>Viridiplantae</taxon>
        <taxon>Streptophyta</taxon>
        <taxon>Embryophyta</taxon>
        <taxon>Tracheophyta</taxon>
        <taxon>Spermatophyta</taxon>
        <taxon>Magnoliopsida</taxon>
        <taxon>eudicotyledons</taxon>
        <taxon>Gunneridae</taxon>
        <taxon>Pentapetalae</taxon>
        <taxon>asterids</taxon>
        <taxon>Cornales</taxon>
        <taxon>Nyssaceae</taxon>
        <taxon>Nyssa</taxon>
    </lineage>
</organism>
<keyword evidence="1" id="KW-0472">Membrane</keyword>
<gene>
    <name evidence="2" type="ORF">F0562_011678</name>
</gene>
<keyword evidence="1" id="KW-1133">Transmembrane helix</keyword>